<organism evidence="8 9">
    <name type="scientific">Roseococcus pinisoli</name>
    <dbReference type="NCBI Taxonomy" id="2835040"/>
    <lineage>
        <taxon>Bacteria</taxon>
        <taxon>Pseudomonadati</taxon>
        <taxon>Pseudomonadota</taxon>
        <taxon>Alphaproteobacteria</taxon>
        <taxon>Acetobacterales</taxon>
        <taxon>Roseomonadaceae</taxon>
        <taxon>Roseococcus</taxon>
    </lineage>
</organism>
<evidence type="ECO:0000256" key="1">
    <source>
        <dbReference type="ARBA" id="ARBA00004141"/>
    </source>
</evidence>
<proteinExistence type="inferred from homology"/>
<reference evidence="8 9" key="1">
    <citation type="submission" date="2021-05" db="EMBL/GenBank/DDBJ databases">
        <title>Roseococcus sp. XZZS9, whole genome shotgun sequencing project.</title>
        <authorList>
            <person name="Zhao G."/>
            <person name="Shen L."/>
        </authorList>
    </citation>
    <scope>NUCLEOTIDE SEQUENCE [LARGE SCALE GENOMIC DNA]</scope>
    <source>
        <strain evidence="8 9">XZZS9</strain>
    </source>
</reference>
<dbReference type="SUPFAM" id="SSF55781">
    <property type="entry name" value="GAF domain-like"/>
    <property type="match status" value="1"/>
</dbReference>
<feature type="domain" description="GAF" evidence="7">
    <location>
        <begin position="623"/>
        <end position="765"/>
    </location>
</feature>
<feature type="transmembrane region" description="Helical" evidence="6">
    <location>
        <begin position="21"/>
        <end position="40"/>
    </location>
</feature>
<dbReference type="EMBL" id="JAHCDA010000002">
    <property type="protein sequence ID" value="MBS7812194.1"/>
    <property type="molecule type" value="Genomic_DNA"/>
</dbReference>
<gene>
    <name evidence="8" type="ORF">KHU32_14675</name>
</gene>
<name>A0ABS5QES4_9PROT</name>
<dbReference type="PANTHER" id="PTHR43102">
    <property type="entry name" value="SLR1143 PROTEIN"/>
    <property type="match status" value="1"/>
</dbReference>
<evidence type="ECO:0000313" key="8">
    <source>
        <dbReference type="EMBL" id="MBS7812194.1"/>
    </source>
</evidence>
<comment type="similarity">
    <text evidence="2">Belongs to the autoinducer-2 exporter (AI-2E) (TC 2.A.86) family.</text>
</comment>
<dbReference type="Pfam" id="PF01590">
    <property type="entry name" value="GAF"/>
    <property type="match status" value="1"/>
</dbReference>
<dbReference type="Proteomes" id="UP000766336">
    <property type="component" value="Unassembled WGS sequence"/>
</dbReference>
<evidence type="ECO:0000313" key="9">
    <source>
        <dbReference type="Proteomes" id="UP000766336"/>
    </source>
</evidence>
<feature type="transmembrane region" description="Helical" evidence="6">
    <location>
        <begin position="182"/>
        <end position="200"/>
    </location>
</feature>
<feature type="transmembrane region" description="Helical" evidence="6">
    <location>
        <begin position="335"/>
        <end position="360"/>
    </location>
</feature>
<dbReference type="Pfam" id="PF01594">
    <property type="entry name" value="AI-2E_transport"/>
    <property type="match status" value="1"/>
</dbReference>
<keyword evidence="9" id="KW-1185">Reference proteome</keyword>
<evidence type="ECO:0000256" key="6">
    <source>
        <dbReference type="SAM" id="Phobius"/>
    </source>
</evidence>
<accession>A0ABS5QES4</accession>
<keyword evidence="5 6" id="KW-0472">Membrane</keyword>
<feature type="transmembrane region" description="Helical" evidence="6">
    <location>
        <begin position="297"/>
        <end position="315"/>
    </location>
</feature>
<keyword evidence="3 6" id="KW-0812">Transmembrane</keyword>
<dbReference type="SMART" id="SM00065">
    <property type="entry name" value="GAF"/>
    <property type="match status" value="1"/>
</dbReference>
<dbReference type="InterPro" id="IPR029016">
    <property type="entry name" value="GAF-like_dom_sf"/>
</dbReference>
<evidence type="ECO:0000256" key="5">
    <source>
        <dbReference type="ARBA" id="ARBA00023136"/>
    </source>
</evidence>
<dbReference type="RefSeq" id="WP_213670820.1">
    <property type="nucleotide sequence ID" value="NZ_JAHCDA010000002.1"/>
</dbReference>
<dbReference type="Gene3D" id="3.30.450.40">
    <property type="match status" value="1"/>
</dbReference>
<feature type="transmembrane region" description="Helical" evidence="6">
    <location>
        <begin position="46"/>
        <end position="66"/>
    </location>
</feature>
<feature type="transmembrane region" description="Helical" evidence="6">
    <location>
        <begin position="236"/>
        <end position="264"/>
    </location>
</feature>
<keyword evidence="4 6" id="KW-1133">Transmembrane helix</keyword>
<feature type="transmembrane region" description="Helical" evidence="6">
    <location>
        <begin position="270"/>
        <end position="290"/>
    </location>
</feature>
<dbReference type="PANTHER" id="PTHR43102:SF2">
    <property type="entry name" value="GAF DOMAIN-CONTAINING PROTEIN"/>
    <property type="match status" value="1"/>
</dbReference>
<comment type="caution">
    <text evidence="8">The sequence shown here is derived from an EMBL/GenBank/DDBJ whole genome shotgun (WGS) entry which is preliminary data.</text>
</comment>
<sequence length="768" mass="83704">MPGHQTEIGGAPQSAAPRKDVIRLAAGLVSMAVIVAALYYGQNIIIPIAVALLISFALNPVVTWMSRRGIPRAISTSIAIAAVLILVAGFGILLAAQVRSLALELPNYQSTILAKLTSLKDTINAPGIFDRAFETLERVQREVTTTDPAQLANGPQRVEVVPIPASPFEQALTWLGRSLEPLATLGIVFIFIFLTLLDRGDLRDRFLRLMGNDLHRSTDSMEEAGGRISKYLTMQLVVNVSYGIPMAIGLWLIGIPGALLWGTVAAVLRFIPYLGPMISAVFPLSLAFAVDDGWNMLIMVAALIVVLELVSNNVIEPLLYGTSTGLSTLSLIASAMFWTAIWGPIGLILSTPITVCLLVVGKNLPQLQFLDIILGSTPVLDPPMRLYQRLIANDPEEAVDLAKTEIARSSILEFYNDVVIDALNIASRDYLRNATSEHRLRLANGMDLLLDELREEYPTADGGSSAAPVICIGGKWHLDNISAEMMAHALNLEGVPATTRAISTINSRNIGELNLSGTETLCICYFSHDPAIPARHFARRLRLRWPGLKIVFALWNPPADLCDTRALERLSADAVVTSVNEAVLRIQHIIAPEQAEVARQAELPENEAQRVAAVEASGILEQSHREKLDAIARRAANVFDADFAVISTITSDMEYFVGQSGKIPGGIVDDSGRLLPMPRVEAICNYVIADDETLVIHDMHRDPRFSDNATIRQWGARFYAGAPIRGADGEVFGALCLLDSEPRELEEEEVELLEEMAKEVPAEMKEAD</sequence>
<evidence type="ECO:0000256" key="3">
    <source>
        <dbReference type="ARBA" id="ARBA00022692"/>
    </source>
</evidence>
<dbReference type="InterPro" id="IPR002549">
    <property type="entry name" value="AI-2E-like"/>
</dbReference>
<evidence type="ECO:0000259" key="7">
    <source>
        <dbReference type="SMART" id="SM00065"/>
    </source>
</evidence>
<dbReference type="InterPro" id="IPR003018">
    <property type="entry name" value="GAF"/>
</dbReference>
<protein>
    <submittedName>
        <fullName evidence="8">AI-2E family transporter</fullName>
    </submittedName>
</protein>
<feature type="transmembrane region" description="Helical" evidence="6">
    <location>
        <begin position="78"/>
        <end position="98"/>
    </location>
</feature>
<evidence type="ECO:0000256" key="2">
    <source>
        <dbReference type="ARBA" id="ARBA00009773"/>
    </source>
</evidence>
<evidence type="ECO:0000256" key="4">
    <source>
        <dbReference type="ARBA" id="ARBA00022989"/>
    </source>
</evidence>
<comment type="subcellular location">
    <subcellularLocation>
        <location evidence="1">Membrane</location>
        <topology evidence="1">Multi-pass membrane protein</topology>
    </subcellularLocation>
</comment>